<dbReference type="GeneID" id="113211782"/>
<accession>A0A6J1SYM5</accession>
<sequence length="222" mass="23896">MFGSPMKVGLRSKFPSGAVDDLQTEEELQDFLRVMHFGNADSPMTCGETCSAHEGCSECGTGLHPHCPRGGKCGNCSRAAAVLEVRSTARKDLQEQAQTMQKISDVKLPPASVGDTTTVYVPKADRGRGDPRNVVAVVLEATEDGFYKLGNNDGVPASMYARNHFDVFKEKFVSTEVVPESEHTFRTAATKGSILGGQGFHKQARPSAKRSCQLDFAAPTTP</sequence>
<protein>
    <submittedName>
        <fullName evidence="3">Uncharacterized protein LOC113211782</fullName>
    </submittedName>
</protein>
<name>A0A6J1SYM5_FRAOC</name>
<dbReference type="RefSeq" id="XP_026286043.1">
    <property type="nucleotide sequence ID" value="XM_026430258.2"/>
</dbReference>
<dbReference type="OrthoDB" id="6602099at2759"/>
<feature type="region of interest" description="Disordered" evidence="1">
    <location>
        <begin position="196"/>
        <end position="222"/>
    </location>
</feature>
<dbReference type="KEGG" id="foc:113211782"/>
<evidence type="ECO:0000313" key="2">
    <source>
        <dbReference type="Proteomes" id="UP000504606"/>
    </source>
</evidence>
<evidence type="ECO:0000313" key="3">
    <source>
        <dbReference type="RefSeq" id="XP_026286043.1"/>
    </source>
</evidence>
<evidence type="ECO:0000256" key="1">
    <source>
        <dbReference type="SAM" id="MobiDB-lite"/>
    </source>
</evidence>
<reference evidence="3" key="1">
    <citation type="submission" date="2025-08" db="UniProtKB">
        <authorList>
            <consortium name="RefSeq"/>
        </authorList>
    </citation>
    <scope>IDENTIFICATION</scope>
    <source>
        <tissue evidence="3">Whole organism</tissue>
    </source>
</reference>
<keyword evidence="2" id="KW-1185">Reference proteome</keyword>
<gene>
    <name evidence="3" type="primary">LOC113211782</name>
</gene>
<proteinExistence type="predicted"/>
<dbReference type="AlphaFoldDB" id="A0A6J1SYM5"/>
<dbReference type="Proteomes" id="UP000504606">
    <property type="component" value="Unplaced"/>
</dbReference>
<organism evidence="2 3">
    <name type="scientific">Frankliniella occidentalis</name>
    <name type="common">Western flower thrips</name>
    <name type="synonym">Euthrips occidentalis</name>
    <dbReference type="NCBI Taxonomy" id="133901"/>
    <lineage>
        <taxon>Eukaryota</taxon>
        <taxon>Metazoa</taxon>
        <taxon>Ecdysozoa</taxon>
        <taxon>Arthropoda</taxon>
        <taxon>Hexapoda</taxon>
        <taxon>Insecta</taxon>
        <taxon>Pterygota</taxon>
        <taxon>Neoptera</taxon>
        <taxon>Paraneoptera</taxon>
        <taxon>Thysanoptera</taxon>
        <taxon>Terebrantia</taxon>
        <taxon>Thripoidea</taxon>
        <taxon>Thripidae</taxon>
        <taxon>Frankliniella</taxon>
    </lineage>
</organism>